<dbReference type="EMBL" id="MN695291">
    <property type="protein sequence ID" value="QGY72968.1"/>
    <property type="molecule type" value="Genomic_DNA"/>
</dbReference>
<protein>
    <submittedName>
        <fullName evidence="1">Uncharacterized protein</fullName>
    </submittedName>
</protein>
<dbReference type="AlphaFoldDB" id="A0A6B9HDT3"/>
<evidence type="ECO:0000313" key="1">
    <source>
        <dbReference type="EMBL" id="QGY72968.1"/>
    </source>
</evidence>
<reference evidence="1" key="1">
    <citation type="journal article" date="2020" name="ACS Chem. Biol.">
        <title>Genome Mining and Heterologous Expression Reveal Two Distinct Families of Lasso Peptides Highly Conserved in Endofungal Bacteria.</title>
        <authorList>
            <person name="Bratovanov E.V."/>
            <person name="Ishida K."/>
            <person name="Heinze B."/>
            <person name="Pidot S.J."/>
            <person name="Stinear T.P."/>
            <person name="Hegemann J.D."/>
            <person name="Marahiel M.A."/>
            <person name="Hertweck C."/>
        </authorList>
    </citation>
    <scope>NUCLEOTIDE SEQUENCE</scope>
    <source>
        <strain evidence="1">B2</strain>
    </source>
</reference>
<name>A0A6B9HDT3_9BURK</name>
<proteinExistence type="predicted"/>
<sequence>MAVRVFAYNVRLRCRTAAFPDSVCRAVSIRPEPTKRSIDHATRIPAKGAEHG</sequence>
<organism evidence="1">
    <name type="scientific">Mycetohabitans sp</name>
    <dbReference type="NCBI Taxonomy" id="2571162"/>
    <lineage>
        <taxon>Bacteria</taxon>
        <taxon>Pseudomonadati</taxon>
        <taxon>Pseudomonadota</taxon>
        <taxon>Betaproteobacteria</taxon>
        <taxon>Burkholderiales</taxon>
        <taxon>Burkholderiaceae</taxon>
        <taxon>Mycetohabitans</taxon>
    </lineage>
</organism>
<accession>A0A6B9HDT3</accession>